<dbReference type="GO" id="GO:0016758">
    <property type="term" value="F:hexosyltransferase activity"/>
    <property type="evidence" value="ECO:0007669"/>
    <property type="project" value="InterPro"/>
</dbReference>
<dbReference type="InterPro" id="IPR002213">
    <property type="entry name" value="UDP_glucos_trans"/>
</dbReference>
<dbReference type="STRING" id="1716141.STSP_52480"/>
<dbReference type="SUPFAM" id="SSF53756">
    <property type="entry name" value="UDP-Glycosyltransferase/glycogen phosphorylase"/>
    <property type="match status" value="1"/>
</dbReference>
<dbReference type="RefSeq" id="WP_067282716.1">
    <property type="nucleotide sequence ID" value="NZ_LOHS01000110.1"/>
</dbReference>
<evidence type="ECO:0000313" key="4">
    <source>
        <dbReference type="EMBL" id="OAH11439.1"/>
    </source>
</evidence>
<keyword evidence="2 4" id="KW-0808">Transferase</keyword>
<dbReference type="EMBL" id="LOHS01000110">
    <property type="protein sequence ID" value="OAH11439.1"/>
    <property type="molecule type" value="Genomic_DNA"/>
</dbReference>
<feature type="domain" description="Erythromycin biosynthesis protein CIII-like C-terminal" evidence="3">
    <location>
        <begin position="275"/>
        <end position="386"/>
    </location>
</feature>
<dbReference type="CDD" id="cd03784">
    <property type="entry name" value="GT1_Gtf-like"/>
    <property type="match status" value="1"/>
</dbReference>
<dbReference type="GO" id="GO:0017000">
    <property type="term" value="P:antibiotic biosynthetic process"/>
    <property type="evidence" value="ECO:0007669"/>
    <property type="project" value="UniProtKB-ARBA"/>
</dbReference>
<evidence type="ECO:0000259" key="3">
    <source>
        <dbReference type="Pfam" id="PF06722"/>
    </source>
</evidence>
<dbReference type="PANTHER" id="PTHR48050">
    <property type="entry name" value="STEROL 3-BETA-GLUCOSYLTRANSFERASE"/>
    <property type="match status" value="1"/>
</dbReference>
<dbReference type="AlphaFoldDB" id="A0A177HL82"/>
<protein>
    <submittedName>
        <fullName evidence="4">Oleandomycin glycosyltransferase</fullName>
        <ecNumber evidence="4">2.4.1.-</ecNumber>
    </submittedName>
</protein>
<dbReference type="InterPro" id="IPR050426">
    <property type="entry name" value="Glycosyltransferase_28"/>
</dbReference>
<name>A0A177HL82_9ACTN</name>
<reference evidence="4 5" key="1">
    <citation type="submission" date="2015-12" db="EMBL/GenBank/DDBJ databases">
        <title>Genome sequence of Streptomyces sp. G25.</title>
        <authorList>
            <person name="Poehlein A."/>
            <person name="Roettig A."/>
            <person name="Hiessl S."/>
            <person name="Hauschild P."/>
            <person name="Schauer J."/>
            <person name="Madkour M.H."/>
            <person name="Al-Ansari A.M."/>
            <person name="Almakishah N.H."/>
            <person name="Steinbuechel A."/>
            <person name="Daniel R."/>
        </authorList>
    </citation>
    <scope>NUCLEOTIDE SEQUENCE [LARGE SCALE GENOMIC DNA]</scope>
    <source>
        <strain evidence="5">G25(2015)</strain>
    </source>
</reference>
<organism evidence="4 5">
    <name type="scientific">Streptomyces jeddahensis</name>
    <dbReference type="NCBI Taxonomy" id="1716141"/>
    <lineage>
        <taxon>Bacteria</taxon>
        <taxon>Bacillati</taxon>
        <taxon>Actinomycetota</taxon>
        <taxon>Actinomycetes</taxon>
        <taxon>Kitasatosporales</taxon>
        <taxon>Streptomycetaceae</taxon>
        <taxon>Streptomyces</taxon>
    </lineage>
</organism>
<evidence type="ECO:0000313" key="5">
    <source>
        <dbReference type="Proteomes" id="UP000077381"/>
    </source>
</evidence>
<comment type="caution">
    <text evidence="4">The sequence shown here is derived from an EMBL/GenBank/DDBJ whole genome shotgun (WGS) entry which is preliminary data.</text>
</comment>
<evidence type="ECO:0000256" key="2">
    <source>
        <dbReference type="ARBA" id="ARBA00022679"/>
    </source>
</evidence>
<evidence type="ECO:0000256" key="1">
    <source>
        <dbReference type="ARBA" id="ARBA00009995"/>
    </source>
</evidence>
<proteinExistence type="inferred from homology"/>
<dbReference type="Pfam" id="PF06722">
    <property type="entry name" value="EryCIII-like_C"/>
    <property type="match status" value="1"/>
</dbReference>
<dbReference type="InterPro" id="IPR035595">
    <property type="entry name" value="UDP_glycos_trans_CS"/>
</dbReference>
<dbReference type="InterPro" id="IPR010610">
    <property type="entry name" value="EryCIII-like_C"/>
</dbReference>
<keyword evidence="5" id="KW-1185">Reference proteome</keyword>
<dbReference type="EC" id="2.4.1.-" evidence="4"/>
<keyword evidence="4" id="KW-0328">Glycosyltransferase</keyword>
<dbReference type="NCBIfam" id="TIGR01426">
    <property type="entry name" value="MGT"/>
    <property type="match status" value="1"/>
</dbReference>
<dbReference type="Gene3D" id="3.40.50.2000">
    <property type="entry name" value="Glycogen Phosphorylase B"/>
    <property type="match status" value="2"/>
</dbReference>
<gene>
    <name evidence="4" type="primary">oleD_2</name>
    <name evidence="4" type="ORF">STSP_52480</name>
</gene>
<accession>A0A177HL82</accession>
<dbReference type="PROSITE" id="PS00375">
    <property type="entry name" value="UDPGT"/>
    <property type="match status" value="1"/>
</dbReference>
<dbReference type="FunFam" id="3.40.50.2000:FF:000072">
    <property type="entry name" value="Glycosyl transferase"/>
    <property type="match status" value="1"/>
</dbReference>
<dbReference type="PANTHER" id="PTHR48050:SF13">
    <property type="entry name" value="STEROL 3-BETA-GLUCOSYLTRANSFERASE UGT80A2"/>
    <property type="match status" value="1"/>
</dbReference>
<dbReference type="Proteomes" id="UP000077381">
    <property type="component" value="Unassembled WGS sequence"/>
</dbReference>
<dbReference type="GO" id="GO:0008194">
    <property type="term" value="F:UDP-glycosyltransferase activity"/>
    <property type="evidence" value="ECO:0007669"/>
    <property type="project" value="InterPro"/>
</dbReference>
<sequence>MTRLRPAHIAMVGVPAISHVLPSLDIIRELVARGHRVTYADDFDAPRIADAILPTGAEPVRFRSTLPVGPDASWPDDPIAAMTLFRDDAIGALEQIAPFYEQHPADLYLYDIGGYAARVLAERQSRPLVQLSPTFTGWEPGPEAPDVLDGIRALPGADAYEAGFRDWLVREGATTTDPWQFSGVPPRCVATVPRAMQPFADHVDDKRITFTGPCLAGREREERWERPAAAAGKKLLLVSLGSAYTDRPEFYRSCLAAFGPLSDWYVVLQIGTHVDAAALGPLPENVEVHRWVPQLAVLRKADAFVTHAGMGGSAEGLYCGVPMIAVPQDVDQFANADRLVELGVARRVDTADATPEALRAALLALTGDRDVAARTADLRAQARAEGGTARAVELIEAELPDAR</sequence>
<dbReference type="InterPro" id="IPR006326">
    <property type="entry name" value="UDPGT_MGT-like"/>
</dbReference>
<comment type="similarity">
    <text evidence="1">Belongs to the UDP-glycosyltransferase family.</text>
</comment>
<dbReference type="PATRIC" id="fig|1716141.3.peg.5517"/>